<accession>A0ABP9FX64</accession>
<dbReference type="RefSeq" id="WP_345477464.1">
    <property type="nucleotide sequence ID" value="NZ_BAABLW010000007.1"/>
</dbReference>
<dbReference type="Proteomes" id="UP001500368">
    <property type="component" value="Unassembled WGS sequence"/>
</dbReference>
<reference evidence="2" key="1">
    <citation type="journal article" date="2019" name="Int. J. Syst. Evol. Microbiol.">
        <title>The Global Catalogue of Microorganisms (GCM) 10K type strain sequencing project: providing services to taxonomists for standard genome sequencing and annotation.</title>
        <authorList>
            <consortium name="The Broad Institute Genomics Platform"/>
            <consortium name="The Broad Institute Genome Sequencing Center for Infectious Disease"/>
            <person name="Wu L."/>
            <person name="Ma J."/>
        </authorList>
    </citation>
    <scope>NUCLEOTIDE SEQUENCE [LARGE SCALE GENOMIC DNA]</scope>
    <source>
        <strain evidence="2">JCM 19129</strain>
    </source>
</reference>
<name>A0ABP9FX64_9MICC</name>
<evidence type="ECO:0000313" key="2">
    <source>
        <dbReference type="Proteomes" id="UP001500368"/>
    </source>
</evidence>
<sequence length="167" mass="17150">MAILIPTVALSLGALSAKEQPTEHTDATWQSQQHAASPLTSGIIPAPALVSCRYLPGLLGLGARVELTWSLPQGYTLSEAQVHASTSGVGSVLAPLTGFSMTQNTVISSGNYVTTVPVNLLGGLLGLGSELELSVVVSRHGWTTQNPRIARANPGLVGGLGGSCRLI</sequence>
<comment type="caution">
    <text evidence="1">The sequence shown here is derived from an EMBL/GenBank/DDBJ whole genome shotgun (WGS) entry which is preliminary data.</text>
</comment>
<proteinExistence type="predicted"/>
<protein>
    <submittedName>
        <fullName evidence="1">Uncharacterized protein</fullName>
    </submittedName>
</protein>
<dbReference type="EMBL" id="BAABLW010000007">
    <property type="protein sequence ID" value="GAA4920199.1"/>
    <property type="molecule type" value="Genomic_DNA"/>
</dbReference>
<keyword evidence="2" id="KW-1185">Reference proteome</keyword>
<gene>
    <name evidence="1" type="ORF">GCM10025790_15280</name>
</gene>
<organism evidence="1 2">
    <name type="scientific">Nesterenkonia rhizosphaerae</name>
    <dbReference type="NCBI Taxonomy" id="1348272"/>
    <lineage>
        <taxon>Bacteria</taxon>
        <taxon>Bacillati</taxon>
        <taxon>Actinomycetota</taxon>
        <taxon>Actinomycetes</taxon>
        <taxon>Micrococcales</taxon>
        <taxon>Micrococcaceae</taxon>
        <taxon>Nesterenkonia</taxon>
    </lineage>
</organism>
<evidence type="ECO:0000313" key="1">
    <source>
        <dbReference type="EMBL" id="GAA4920199.1"/>
    </source>
</evidence>